<gene>
    <name evidence="3" type="ORF">PPERSA_00200</name>
</gene>
<proteinExistence type="predicted"/>
<evidence type="ECO:0000256" key="1">
    <source>
        <dbReference type="SAM" id="Coils"/>
    </source>
</evidence>
<evidence type="ECO:0000256" key="2">
    <source>
        <dbReference type="SAM" id="MobiDB-lite"/>
    </source>
</evidence>
<dbReference type="EMBL" id="LDAU01000116">
    <property type="protein sequence ID" value="KRX04431.1"/>
    <property type="molecule type" value="Genomic_DNA"/>
</dbReference>
<keyword evidence="4" id="KW-1185">Reference proteome</keyword>
<protein>
    <submittedName>
        <fullName evidence="3">Uncharacterized protein</fullName>
    </submittedName>
</protein>
<sequence>MEGEFYQESEMVKTEQSESPMMSEEETRNMINNYQQTISCLGQQIQEIEVKRNNLKERNDIMKSKVGSNKMTVEKQQEMELFFKEEIPSLQKEVSKLLKKLQVQNQIHSVDDIEKIQNMDSSIENRKNQNKNKRLSLPLKIEQNIQHIQQLNQNIVDKQDQEFKKTQDVLEEVKEEMQDIDINQEQQEQQSEKVENIDNELKQTVQENSQQKLEKQVKKQSINSLGMIKADTEQIISEKELEKDKLKYEKQIGMVQENFQDIFDENEKQFLQKLKEKMSGIVVENRKMEIEKQLKINEAILINEEQKEDEKDNMVLKTCVNCRNIYSPLCNTEESCQYHSGQLRFYSCLKCGADEYYNCCNSCIKCSSGCMLRKHACTLG</sequence>
<accession>A0A0V0QQ37</accession>
<evidence type="ECO:0000313" key="3">
    <source>
        <dbReference type="EMBL" id="KRX04431.1"/>
    </source>
</evidence>
<keyword evidence="1" id="KW-0175">Coiled coil</keyword>
<reference evidence="3 4" key="1">
    <citation type="journal article" date="2015" name="Sci. Rep.">
        <title>Genome of the facultative scuticociliatosis pathogen Pseudocohnilembus persalinus provides insight into its virulence through horizontal gene transfer.</title>
        <authorList>
            <person name="Xiong J."/>
            <person name="Wang G."/>
            <person name="Cheng J."/>
            <person name="Tian M."/>
            <person name="Pan X."/>
            <person name="Warren A."/>
            <person name="Jiang C."/>
            <person name="Yuan D."/>
            <person name="Miao W."/>
        </authorList>
    </citation>
    <scope>NUCLEOTIDE SEQUENCE [LARGE SCALE GENOMIC DNA]</scope>
    <source>
        <strain evidence="3">36N120E</strain>
    </source>
</reference>
<evidence type="ECO:0000313" key="4">
    <source>
        <dbReference type="Proteomes" id="UP000054937"/>
    </source>
</evidence>
<organism evidence="3 4">
    <name type="scientific">Pseudocohnilembus persalinus</name>
    <name type="common">Ciliate</name>
    <dbReference type="NCBI Taxonomy" id="266149"/>
    <lineage>
        <taxon>Eukaryota</taxon>
        <taxon>Sar</taxon>
        <taxon>Alveolata</taxon>
        <taxon>Ciliophora</taxon>
        <taxon>Intramacronucleata</taxon>
        <taxon>Oligohymenophorea</taxon>
        <taxon>Scuticociliatia</taxon>
        <taxon>Philasterida</taxon>
        <taxon>Pseudocohnilembidae</taxon>
        <taxon>Pseudocohnilembus</taxon>
    </lineage>
</organism>
<comment type="caution">
    <text evidence="3">The sequence shown here is derived from an EMBL/GenBank/DDBJ whole genome shotgun (WGS) entry which is preliminary data.</text>
</comment>
<dbReference type="Proteomes" id="UP000054937">
    <property type="component" value="Unassembled WGS sequence"/>
</dbReference>
<dbReference type="AlphaFoldDB" id="A0A0V0QQ37"/>
<name>A0A0V0QQ37_PSEPJ</name>
<feature type="region of interest" description="Disordered" evidence="2">
    <location>
        <begin position="1"/>
        <end position="23"/>
    </location>
</feature>
<feature type="coiled-coil region" evidence="1">
    <location>
        <begin position="141"/>
        <end position="291"/>
    </location>
</feature>
<feature type="coiled-coil region" evidence="1">
    <location>
        <begin position="31"/>
        <end position="65"/>
    </location>
</feature>
<dbReference type="InParanoid" id="A0A0V0QQ37"/>